<organism evidence="3 4">
    <name type="scientific">Blautia caecimuris</name>
    <dbReference type="NCBI Taxonomy" id="1796615"/>
    <lineage>
        <taxon>Bacteria</taxon>
        <taxon>Bacillati</taxon>
        <taxon>Bacillota</taxon>
        <taxon>Clostridia</taxon>
        <taxon>Lachnospirales</taxon>
        <taxon>Lachnospiraceae</taxon>
        <taxon>Blautia</taxon>
    </lineage>
</organism>
<feature type="transmembrane region" description="Helical" evidence="1">
    <location>
        <begin position="21"/>
        <end position="46"/>
    </location>
</feature>
<reference evidence="3 4" key="1">
    <citation type="submission" date="2024-06" db="EMBL/GenBank/DDBJ databases">
        <title>Genomic Encyclopedia of Type Strains, Phase IV (KMG-IV): sequencing the most valuable type-strain genomes for metagenomic binning, comparative biology and taxonomic classification.</title>
        <authorList>
            <person name="Goeker M."/>
        </authorList>
    </citation>
    <scope>NUCLEOTIDE SEQUENCE [LARGE SCALE GENOMIC DNA]</scope>
    <source>
        <strain evidence="3 4">DSM 29492</strain>
    </source>
</reference>
<comment type="caution">
    <text evidence="3">The sequence shown here is derived from an EMBL/GenBank/DDBJ whole genome shotgun (WGS) entry which is preliminary data.</text>
</comment>
<dbReference type="InterPro" id="IPR025588">
    <property type="entry name" value="YcxB-like_C"/>
</dbReference>
<dbReference type="Proteomes" id="UP001549106">
    <property type="component" value="Unassembled WGS sequence"/>
</dbReference>
<gene>
    <name evidence="3" type="ORF">ABID24_000813</name>
</gene>
<accession>A0ABV2LZE6</accession>
<keyword evidence="1" id="KW-1133">Transmembrane helix</keyword>
<name>A0ABV2LZE6_9FIRM</name>
<evidence type="ECO:0000259" key="2">
    <source>
        <dbReference type="Pfam" id="PF14317"/>
    </source>
</evidence>
<keyword evidence="1" id="KW-0812">Transmembrane</keyword>
<evidence type="ECO:0000256" key="1">
    <source>
        <dbReference type="SAM" id="Phobius"/>
    </source>
</evidence>
<dbReference type="EMBL" id="JBEPMJ010000004">
    <property type="protein sequence ID" value="MET3749579.1"/>
    <property type="molecule type" value="Genomic_DNA"/>
</dbReference>
<protein>
    <recommendedName>
        <fullName evidence="2">YcxB-like C-terminal domain-containing protein</fullName>
    </recommendedName>
</protein>
<evidence type="ECO:0000313" key="4">
    <source>
        <dbReference type="Proteomes" id="UP001549106"/>
    </source>
</evidence>
<evidence type="ECO:0000313" key="3">
    <source>
        <dbReference type="EMBL" id="MET3749579.1"/>
    </source>
</evidence>
<dbReference type="RefSeq" id="WP_147598541.1">
    <property type="nucleotide sequence ID" value="NZ_BAABXP010000001.1"/>
</dbReference>
<proteinExistence type="predicted"/>
<feature type="transmembrane region" description="Helical" evidence="1">
    <location>
        <begin position="52"/>
        <end position="71"/>
    </location>
</feature>
<keyword evidence="4" id="KW-1185">Reference proteome</keyword>
<keyword evidence="1" id="KW-0472">Membrane</keyword>
<dbReference type="Pfam" id="PF14317">
    <property type="entry name" value="YcxB"/>
    <property type="match status" value="1"/>
</dbReference>
<feature type="domain" description="YcxB-like C-terminal" evidence="2">
    <location>
        <begin position="95"/>
        <end position="146"/>
    </location>
</feature>
<sequence length="166" mass="18948">MKKITVHMTKEALFDFLLFHAYSKFSGFLVNILGLAVAFMGIILYISDKASTLNLCFYLGAAFLFLGYTPLQLKRRAAGQMKINPQYAQDVDYTFSDEGILMERGNMQETYQWSKIQKAVVTPKTIGIYYEPERALIIPKQDFGEQFTGIFQLIAMNLGASRLQMR</sequence>